<dbReference type="PROSITE" id="PS50297">
    <property type="entry name" value="ANK_REP_REGION"/>
    <property type="match status" value="1"/>
</dbReference>
<organism evidence="8 9">
    <name type="scientific">Tritrichomonas foetus</name>
    <dbReference type="NCBI Taxonomy" id="1144522"/>
    <lineage>
        <taxon>Eukaryota</taxon>
        <taxon>Metamonada</taxon>
        <taxon>Parabasalia</taxon>
        <taxon>Tritrichomonadida</taxon>
        <taxon>Tritrichomonadidae</taxon>
        <taxon>Tritrichomonas</taxon>
    </lineage>
</organism>
<evidence type="ECO:0000313" key="9">
    <source>
        <dbReference type="Proteomes" id="UP000179807"/>
    </source>
</evidence>
<accession>A0A1J4K4L3</accession>
<dbReference type="InterPro" id="IPR004148">
    <property type="entry name" value="BAR_dom"/>
</dbReference>
<dbReference type="SMART" id="SM00105">
    <property type="entry name" value="ArfGap"/>
    <property type="match status" value="1"/>
</dbReference>
<dbReference type="InterPro" id="IPR011993">
    <property type="entry name" value="PH-like_dom_sf"/>
</dbReference>
<dbReference type="Pfam" id="PF01412">
    <property type="entry name" value="ArfGap"/>
    <property type="match status" value="1"/>
</dbReference>
<evidence type="ECO:0000256" key="3">
    <source>
        <dbReference type="ARBA" id="ARBA00022833"/>
    </source>
</evidence>
<protein>
    <recommendedName>
        <fullName evidence="10">ARF GAP-like zinc finger-containing protein</fullName>
    </recommendedName>
</protein>
<evidence type="ECO:0000256" key="1">
    <source>
        <dbReference type="ARBA" id="ARBA00022723"/>
    </source>
</evidence>
<proteinExistence type="predicted"/>
<dbReference type="SUPFAM" id="SSF48403">
    <property type="entry name" value="Ankyrin repeat"/>
    <property type="match status" value="1"/>
</dbReference>
<dbReference type="GO" id="GO:0005737">
    <property type="term" value="C:cytoplasm"/>
    <property type="evidence" value="ECO:0007669"/>
    <property type="project" value="InterPro"/>
</dbReference>
<dbReference type="OrthoDB" id="10266696at2759"/>
<evidence type="ECO:0000256" key="4">
    <source>
        <dbReference type="PROSITE-ProRule" id="PRU00023"/>
    </source>
</evidence>
<keyword evidence="4" id="KW-0040">ANK repeat</keyword>
<dbReference type="SUPFAM" id="SSF57863">
    <property type="entry name" value="ArfGap/RecO-like zinc finger"/>
    <property type="match status" value="1"/>
</dbReference>
<sequence length="688" mass="79274">MNFDPSNIANLHENPMYLMEQSQRYQHITDMSAKVQKIEKIISRYVTLGDQLCDTIKESIDTLNEIEFVCTNRNFTSILQLINEFQLSLRTHFTDIQETSVTPMKKFIKQNLPELAESKRIHSKNLEKYYVVQDHYLSLPKKSKQKLYEDRQIEFRKAFTDSAQSFFEYLIKIDSSEAQMNNLIGSFLTNFPSSFINSTHDVLKRALKKTKNAKKKDVENLLPDFHKIAKRAKSCRKEFLSSLPIFFQQQSARAGPDRSMVLKQGYLWKKNGKFGKSFDRFYFVCNQGVLSYSPNVEMAHNPPKTLELVLASVSPNETEERPFCFTISTQNKVLILQAPSQRDYDEWMNTIQNGIFAKLAASSPLASRTHGEIPILPTIQKTTDLCADCDKLDTDWYILNRALTICEHCAGIHRSIPQSSTVRSLKLDTIDRFNLKIREVLSKNVINEFIEYEYPDDKIDDQSTPEERQSFIRHKYIDKLYIDPNYEVPDVFVLIQNQDLLELMKVAFIGSLDASTNVLRGNFKPIHAAACVGNPLLIVAIAQNSQQIDDLDENGWSALSYATFYNNIKAVEALIAFGADIGASTEAHPYIVAHEKHHEEMIQKFKNYPVQYDEEHFPELVPLNTDFTPQPIKKGMEVKDEENDSKDIMTRNDRIQIQQALKSMSRKGRARRRSVASFDQRVVLSFND</sequence>
<dbReference type="PANTHER" id="PTHR23180">
    <property type="entry name" value="CENTAURIN/ARF"/>
    <property type="match status" value="1"/>
</dbReference>
<dbReference type="InterPro" id="IPR027267">
    <property type="entry name" value="AH/BAR_dom_sf"/>
</dbReference>
<dbReference type="InterPro" id="IPR036770">
    <property type="entry name" value="Ankyrin_rpt-contain_sf"/>
</dbReference>
<evidence type="ECO:0000256" key="2">
    <source>
        <dbReference type="ARBA" id="ARBA00022771"/>
    </source>
</evidence>
<dbReference type="Gene3D" id="1.20.1270.60">
    <property type="entry name" value="Arfaptin homology (AH) domain/BAR domain"/>
    <property type="match status" value="1"/>
</dbReference>
<dbReference type="InterPro" id="IPR001849">
    <property type="entry name" value="PH_domain"/>
</dbReference>
<dbReference type="SUPFAM" id="SSF103657">
    <property type="entry name" value="BAR/IMD domain-like"/>
    <property type="match status" value="1"/>
</dbReference>
<evidence type="ECO:0000259" key="6">
    <source>
        <dbReference type="PROSITE" id="PS50003"/>
    </source>
</evidence>
<dbReference type="PROSITE" id="PS50115">
    <property type="entry name" value="ARFGAP"/>
    <property type="match status" value="1"/>
</dbReference>
<gene>
    <name evidence="8" type="ORF">TRFO_25592</name>
</gene>
<dbReference type="InterPro" id="IPR038508">
    <property type="entry name" value="ArfGAP_dom_sf"/>
</dbReference>
<evidence type="ECO:0000256" key="5">
    <source>
        <dbReference type="PROSITE-ProRule" id="PRU00288"/>
    </source>
</evidence>
<dbReference type="AlphaFoldDB" id="A0A1J4K4L3"/>
<dbReference type="Pfam" id="PF00169">
    <property type="entry name" value="PH"/>
    <property type="match status" value="1"/>
</dbReference>
<feature type="repeat" description="ANK" evidence="4">
    <location>
        <begin position="554"/>
        <end position="586"/>
    </location>
</feature>
<reference evidence="8" key="1">
    <citation type="submission" date="2016-10" db="EMBL/GenBank/DDBJ databases">
        <authorList>
            <person name="Benchimol M."/>
            <person name="Almeida L.G."/>
            <person name="Vasconcelos A.T."/>
            <person name="Perreira-Neves A."/>
            <person name="Rosa I.A."/>
            <person name="Tasca T."/>
            <person name="Bogo M.R."/>
            <person name="de Souza W."/>
        </authorList>
    </citation>
    <scope>NUCLEOTIDE SEQUENCE [LARGE SCALE GENOMIC DNA]</scope>
    <source>
        <strain evidence="8">K</strain>
    </source>
</reference>
<name>A0A1J4K4L3_9EUKA</name>
<dbReference type="RefSeq" id="XP_068359463.1">
    <property type="nucleotide sequence ID" value="XM_068504458.1"/>
</dbReference>
<dbReference type="GeneID" id="94839162"/>
<dbReference type="Gene3D" id="1.10.220.150">
    <property type="entry name" value="Arf GTPase activating protein"/>
    <property type="match status" value="1"/>
</dbReference>
<dbReference type="VEuPathDB" id="TrichDB:TRFO_25592"/>
<keyword evidence="3" id="KW-0862">Zinc</keyword>
<dbReference type="PROSITE" id="PS50088">
    <property type="entry name" value="ANK_REPEAT"/>
    <property type="match status" value="1"/>
</dbReference>
<feature type="domain" description="Arf-GAP" evidence="7">
    <location>
        <begin position="370"/>
        <end position="489"/>
    </location>
</feature>
<keyword evidence="2 5" id="KW-0863">Zinc-finger</keyword>
<dbReference type="Gene3D" id="1.25.40.20">
    <property type="entry name" value="Ankyrin repeat-containing domain"/>
    <property type="match status" value="1"/>
</dbReference>
<dbReference type="CDD" id="cd07307">
    <property type="entry name" value="BAR"/>
    <property type="match status" value="1"/>
</dbReference>
<dbReference type="EMBL" id="MLAK01000728">
    <property type="protein sequence ID" value="OHT06327.1"/>
    <property type="molecule type" value="Genomic_DNA"/>
</dbReference>
<feature type="domain" description="PH" evidence="6">
    <location>
        <begin position="260"/>
        <end position="356"/>
    </location>
</feature>
<dbReference type="InterPro" id="IPR037278">
    <property type="entry name" value="ARFGAP/RecO"/>
</dbReference>
<keyword evidence="9" id="KW-1185">Reference proteome</keyword>
<evidence type="ECO:0000259" key="7">
    <source>
        <dbReference type="PROSITE" id="PS50115"/>
    </source>
</evidence>
<dbReference type="Pfam" id="PF12796">
    <property type="entry name" value="Ank_2"/>
    <property type="match status" value="1"/>
</dbReference>
<evidence type="ECO:0008006" key="10">
    <source>
        <dbReference type="Google" id="ProtNLM"/>
    </source>
</evidence>
<dbReference type="PROSITE" id="PS50003">
    <property type="entry name" value="PH_DOMAIN"/>
    <property type="match status" value="1"/>
</dbReference>
<keyword evidence="1" id="KW-0479">Metal-binding</keyword>
<dbReference type="SMART" id="SM00233">
    <property type="entry name" value="PH"/>
    <property type="match status" value="1"/>
</dbReference>
<dbReference type="InterPro" id="IPR001164">
    <property type="entry name" value="ArfGAP_dom"/>
</dbReference>
<evidence type="ECO:0000313" key="8">
    <source>
        <dbReference type="EMBL" id="OHT06327.1"/>
    </source>
</evidence>
<dbReference type="InterPro" id="IPR045258">
    <property type="entry name" value="ACAP1/2/3-like"/>
</dbReference>
<dbReference type="GO" id="GO:0008270">
    <property type="term" value="F:zinc ion binding"/>
    <property type="evidence" value="ECO:0007669"/>
    <property type="project" value="UniProtKB-KW"/>
</dbReference>
<dbReference type="SUPFAM" id="SSF50729">
    <property type="entry name" value="PH domain-like"/>
    <property type="match status" value="1"/>
</dbReference>
<dbReference type="SMART" id="SM00248">
    <property type="entry name" value="ANK"/>
    <property type="match status" value="2"/>
</dbReference>
<comment type="caution">
    <text evidence="8">The sequence shown here is derived from an EMBL/GenBank/DDBJ whole genome shotgun (WGS) entry which is preliminary data.</text>
</comment>
<dbReference type="Pfam" id="PF16746">
    <property type="entry name" value="BAR_3"/>
    <property type="match status" value="1"/>
</dbReference>
<dbReference type="InterPro" id="IPR002110">
    <property type="entry name" value="Ankyrin_rpt"/>
</dbReference>
<dbReference type="PANTHER" id="PTHR23180:SF160">
    <property type="entry name" value="ADP-RIBOSYLATION FACTOR GTPASE-ACTIVATING PROTEIN EFFECTOR PROTEIN 1"/>
    <property type="match status" value="1"/>
</dbReference>
<dbReference type="Proteomes" id="UP000179807">
    <property type="component" value="Unassembled WGS sequence"/>
</dbReference>
<dbReference type="GO" id="GO:0005096">
    <property type="term" value="F:GTPase activator activity"/>
    <property type="evidence" value="ECO:0007669"/>
    <property type="project" value="InterPro"/>
</dbReference>
<dbReference type="Gene3D" id="2.30.29.30">
    <property type="entry name" value="Pleckstrin-homology domain (PH domain)/Phosphotyrosine-binding domain (PTB)"/>
    <property type="match status" value="1"/>
</dbReference>